<feature type="chain" id="PRO_5027104872" evidence="13">
    <location>
        <begin position="21"/>
        <end position="811"/>
    </location>
</feature>
<dbReference type="FunFam" id="2.60.120.290:FF:000013">
    <property type="entry name" value="Membrane frizzled-related protein"/>
    <property type="match status" value="1"/>
</dbReference>
<keyword evidence="8 11" id="KW-1015">Disulfide bond</keyword>
<feature type="disulfide bond" evidence="11">
    <location>
        <begin position="157"/>
        <end position="172"/>
    </location>
</feature>
<feature type="domain" description="CUB" evidence="14">
    <location>
        <begin position="340"/>
        <end position="453"/>
    </location>
</feature>
<sequence length="811" mass="90781">MLQITALIFILILQCYLATSKNLSFCKYEELTDRKGSIDIPFIRPAVYCHQWSIQPNAWEVITVSFSRIKIGQRSSDGTCGSNYLTIDGQKLCGSQAPYVYISDIYDTKVLIKYYQNTSVADVGFSAKYTRGYMSSICLEDEYKCSNGKCIYGSWRCNNADECGDNSDEIGCITKKTTSAPTTTKQQQCDPGEIRCRSVNWYDMEYICVEPMYQCDGRNNCRYGEDESSCGYKTTTKKPLCDRSQILCRPIYNHQRDVCLDNNFKCDGKVHCLGGEDENSDLCGYTTVQDGVGCHGNDMLCRSFRTWRTVCLKEKFICDGNKDCFYGEDEDQSICSQKNCNKYIEVENHGGFITSPGYPNSYPDSIECVWNLHTTKRSGIQLRFKSFKLQDTENTDYLTVYNGPDSSSRLINTYYGLNTPPLVIESTSSDLTIVFYSDSFVKEKGFNFTYQNKGNCLSDQVLCGGEKDCYDRIHGCNGIWDCPLSGHDEKNCDRCGEQYTCGPHINQCYEAKQRCNGVGHCTNMMDELYCSSTQCGPHNGTFLCDNRRCIYETWKCDKTNDCGDNSDEFDCSHTSNLIKIAAVCGALICGLLLVVALGCTCKLYNLRVHGHRQSRQEVEPPSRRGRRTRNRNQPQTGTGNADGESQNTSDNADNREPEEQDGPAETQNSVNTEIERQNSTSLLILPESSSDESESDDNQNDSVQVSISEENVVTACYRRGSQNNKTESDSDDVGQSHSTLPDPDCQSADVCSVDATTIASCDSIDEASDKTIDIVVETLPRRRNNSEGSLNSNKSADNNSYGEFTIAENVI</sequence>
<dbReference type="GO" id="GO:0005905">
    <property type="term" value="C:clathrin-coated pit"/>
    <property type="evidence" value="ECO:0007669"/>
    <property type="project" value="UniProtKB-KW"/>
</dbReference>
<keyword evidence="9" id="KW-0168">Coated pit</keyword>
<evidence type="ECO:0000256" key="10">
    <source>
        <dbReference type="ARBA" id="ARBA00037878"/>
    </source>
</evidence>
<feature type="disulfide bond" evidence="11">
    <location>
        <begin position="138"/>
        <end position="150"/>
    </location>
</feature>
<dbReference type="PANTHER" id="PTHR24270">
    <property type="entry name" value="LOW-DENSITY LIPOPROTEIN RECEPTOR-RELATED"/>
    <property type="match status" value="1"/>
</dbReference>
<feature type="compositionally biased region" description="Polar residues" evidence="12">
    <location>
        <begin position="700"/>
        <end position="711"/>
    </location>
</feature>
<keyword evidence="13" id="KW-0732">Signal</keyword>
<dbReference type="SUPFAM" id="SSF49854">
    <property type="entry name" value="Spermadhesin, CUB domain"/>
    <property type="match status" value="2"/>
</dbReference>
<dbReference type="Proteomes" id="UP000507470">
    <property type="component" value="Unassembled WGS sequence"/>
</dbReference>
<dbReference type="PANTHER" id="PTHR24270:SF61">
    <property type="entry name" value="EGF-LIKE DOMAIN-CONTAINING PROTEIN"/>
    <property type="match status" value="1"/>
</dbReference>
<evidence type="ECO:0000256" key="4">
    <source>
        <dbReference type="ARBA" id="ARBA00022692"/>
    </source>
</evidence>
<comment type="subcellular location">
    <subcellularLocation>
        <location evidence="10">Membrane</location>
        <location evidence="10">Coated pit</location>
    </subcellularLocation>
    <subcellularLocation>
        <location evidence="1">Membrane</location>
        <topology evidence="1">Single-pass membrane protein</topology>
    </subcellularLocation>
</comment>
<dbReference type="SMART" id="SM00192">
    <property type="entry name" value="LDLa"/>
    <property type="match status" value="7"/>
</dbReference>
<dbReference type="PROSITE" id="PS50068">
    <property type="entry name" value="LDLRA_2"/>
    <property type="match status" value="6"/>
</dbReference>
<proteinExistence type="inferred from homology"/>
<feature type="compositionally biased region" description="Acidic residues" evidence="12">
    <location>
        <begin position="689"/>
        <end position="699"/>
    </location>
</feature>
<accession>A0A6J8CY28</accession>
<dbReference type="CDD" id="cd00041">
    <property type="entry name" value="CUB"/>
    <property type="match status" value="1"/>
</dbReference>
<evidence type="ECO:0000256" key="1">
    <source>
        <dbReference type="ARBA" id="ARBA00004167"/>
    </source>
</evidence>
<name>A0A6J8CY28_MYTCO</name>
<dbReference type="Gene3D" id="4.10.400.10">
    <property type="entry name" value="Low-density Lipoprotein Receptor"/>
    <property type="match status" value="3"/>
</dbReference>
<organism evidence="15 16">
    <name type="scientific">Mytilus coruscus</name>
    <name type="common">Sea mussel</name>
    <dbReference type="NCBI Taxonomy" id="42192"/>
    <lineage>
        <taxon>Eukaryota</taxon>
        <taxon>Metazoa</taxon>
        <taxon>Spiralia</taxon>
        <taxon>Lophotrochozoa</taxon>
        <taxon>Mollusca</taxon>
        <taxon>Bivalvia</taxon>
        <taxon>Autobranchia</taxon>
        <taxon>Pteriomorphia</taxon>
        <taxon>Mytilida</taxon>
        <taxon>Mytiloidea</taxon>
        <taxon>Mytilidae</taxon>
        <taxon>Mytilinae</taxon>
        <taxon>Mytilus</taxon>
    </lineage>
</organism>
<feature type="disulfide bond" evidence="11">
    <location>
        <begin position="145"/>
        <end position="163"/>
    </location>
</feature>
<feature type="signal peptide" evidence="13">
    <location>
        <begin position="1"/>
        <end position="20"/>
    </location>
</feature>
<evidence type="ECO:0000313" key="16">
    <source>
        <dbReference type="Proteomes" id="UP000507470"/>
    </source>
</evidence>
<dbReference type="PROSITE" id="PS01209">
    <property type="entry name" value="LDLRA_1"/>
    <property type="match status" value="3"/>
</dbReference>
<dbReference type="Gene3D" id="2.60.120.290">
    <property type="entry name" value="Spermadhesin, CUB domain"/>
    <property type="match status" value="2"/>
</dbReference>
<evidence type="ECO:0000256" key="2">
    <source>
        <dbReference type="ARBA" id="ARBA00009939"/>
    </source>
</evidence>
<keyword evidence="7" id="KW-0472">Membrane</keyword>
<dbReference type="PROSITE" id="PS01180">
    <property type="entry name" value="CUB"/>
    <property type="match status" value="1"/>
</dbReference>
<dbReference type="InterPro" id="IPR002172">
    <property type="entry name" value="LDrepeatLR_classA_rpt"/>
</dbReference>
<feature type="region of interest" description="Disordered" evidence="12">
    <location>
        <begin position="612"/>
        <end position="747"/>
    </location>
</feature>
<dbReference type="InterPro" id="IPR050685">
    <property type="entry name" value="LDLR"/>
</dbReference>
<evidence type="ECO:0000256" key="7">
    <source>
        <dbReference type="ARBA" id="ARBA00023136"/>
    </source>
</evidence>
<protein>
    <submittedName>
        <fullName evidence="15">LRP3_10_12</fullName>
    </submittedName>
</protein>
<comment type="caution">
    <text evidence="11">Lacks conserved residue(s) required for the propagation of feature annotation.</text>
</comment>
<dbReference type="Pfam" id="PF00431">
    <property type="entry name" value="CUB"/>
    <property type="match status" value="1"/>
</dbReference>
<feature type="disulfide bond" evidence="11">
    <location>
        <begin position="515"/>
        <end position="530"/>
    </location>
</feature>
<dbReference type="OrthoDB" id="10020456at2759"/>
<feature type="compositionally biased region" description="Polar residues" evidence="12">
    <location>
        <begin position="665"/>
        <end position="682"/>
    </location>
</feature>
<dbReference type="Pfam" id="PF00057">
    <property type="entry name" value="Ldl_recept_a"/>
    <property type="match status" value="2"/>
</dbReference>
<dbReference type="SUPFAM" id="SSF57424">
    <property type="entry name" value="LDL receptor-like module"/>
    <property type="match status" value="3"/>
</dbReference>
<evidence type="ECO:0000256" key="8">
    <source>
        <dbReference type="ARBA" id="ARBA00023157"/>
    </source>
</evidence>
<evidence type="ECO:0000256" key="6">
    <source>
        <dbReference type="ARBA" id="ARBA00022989"/>
    </source>
</evidence>
<dbReference type="InterPro" id="IPR036055">
    <property type="entry name" value="LDL_receptor-like_sf"/>
</dbReference>
<feature type="disulfide bond" evidence="11">
    <location>
        <begin position="556"/>
        <end position="571"/>
    </location>
</feature>
<keyword evidence="5" id="KW-0677">Repeat</keyword>
<dbReference type="InterPro" id="IPR023415">
    <property type="entry name" value="LDLR_class-A_CS"/>
</dbReference>
<evidence type="ECO:0000256" key="13">
    <source>
        <dbReference type="SAM" id="SignalP"/>
    </source>
</evidence>
<dbReference type="GO" id="GO:0005886">
    <property type="term" value="C:plasma membrane"/>
    <property type="evidence" value="ECO:0007669"/>
    <property type="project" value="TreeGrafter"/>
</dbReference>
<evidence type="ECO:0000256" key="9">
    <source>
        <dbReference type="ARBA" id="ARBA00023176"/>
    </source>
</evidence>
<dbReference type="CDD" id="cd00112">
    <property type="entry name" value="LDLa"/>
    <property type="match status" value="3"/>
</dbReference>
<keyword evidence="6" id="KW-1133">Transmembrane helix</keyword>
<evidence type="ECO:0000256" key="11">
    <source>
        <dbReference type="PROSITE-ProRule" id="PRU00124"/>
    </source>
</evidence>
<evidence type="ECO:0000259" key="14">
    <source>
        <dbReference type="PROSITE" id="PS01180"/>
    </source>
</evidence>
<gene>
    <name evidence="15" type="ORF">MCOR_34590</name>
</gene>
<feature type="disulfide bond" evidence="11">
    <location>
        <begin position="544"/>
        <end position="562"/>
    </location>
</feature>
<reference evidence="15 16" key="1">
    <citation type="submission" date="2020-06" db="EMBL/GenBank/DDBJ databases">
        <authorList>
            <person name="Li R."/>
            <person name="Bekaert M."/>
        </authorList>
    </citation>
    <scope>NUCLEOTIDE SEQUENCE [LARGE SCALE GENOMIC DNA]</scope>
    <source>
        <strain evidence="16">wild</strain>
    </source>
</reference>
<evidence type="ECO:0000256" key="5">
    <source>
        <dbReference type="ARBA" id="ARBA00022737"/>
    </source>
</evidence>
<dbReference type="InterPro" id="IPR035914">
    <property type="entry name" value="Sperma_CUB_dom_sf"/>
</dbReference>
<dbReference type="GO" id="GO:0006897">
    <property type="term" value="P:endocytosis"/>
    <property type="evidence" value="ECO:0007669"/>
    <property type="project" value="UniProtKB-KW"/>
</dbReference>
<keyword evidence="3" id="KW-0254">Endocytosis</keyword>
<evidence type="ECO:0000313" key="15">
    <source>
        <dbReference type="EMBL" id="CAC5400409.1"/>
    </source>
</evidence>
<dbReference type="EMBL" id="CACVKT020006198">
    <property type="protein sequence ID" value="CAC5400409.1"/>
    <property type="molecule type" value="Genomic_DNA"/>
</dbReference>
<dbReference type="InterPro" id="IPR000859">
    <property type="entry name" value="CUB_dom"/>
</dbReference>
<dbReference type="PRINTS" id="PR00261">
    <property type="entry name" value="LDLRECEPTOR"/>
</dbReference>
<evidence type="ECO:0000256" key="12">
    <source>
        <dbReference type="SAM" id="MobiDB-lite"/>
    </source>
</evidence>
<feature type="disulfide bond" evidence="11">
    <location>
        <begin position="215"/>
        <end position="230"/>
    </location>
</feature>
<comment type="similarity">
    <text evidence="2">Belongs to the LDLR family.</text>
</comment>
<dbReference type="SMART" id="SM00042">
    <property type="entry name" value="CUB"/>
    <property type="match status" value="1"/>
</dbReference>
<keyword evidence="4" id="KW-0812">Transmembrane</keyword>
<keyword evidence="16" id="KW-1185">Reference proteome</keyword>
<dbReference type="AlphaFoldDB" id="A0A6J8CY28"/>
<evidence type="ECO:0000256" key="3">
    <source>
        <dbReference type="ARBA" id="ARBA00022583"/>
    </source>
</evidence>